<comment type="catalytic activity">
    <reaction evidence="1">
        <text>ATP + protein L-histidine = ADP + protein N-phospho-L-histidine.</text>
        <dbReference type="EC" id="2.7.13.3"/>
    </reaction>
</comment>
<organism evidence="10 11">
    <name type="scientific">Pseudanabaena yagii GIHE-NHR1</name>
    <dbReference type="NCBI Taxonomy" id="2722753"/>
    <lineage>
        <taxon>Bacteria</taxon>
        <taxon>Bacillati</taxon>
        <taxon>Cyanobacteriota</taxon>
        <taxon>Cyanophyceae</taxon>
        <taxon>Pseudanabaenales</taxon>
        <taxon>Pseudanabaenaceae</taxon>
        <taxon>Pseudanabaena</taxon>
        <taxon>Pseudanabaena yagii</taxon>
    </lineage>
</organism>
<dbReference type="PRINTS" id="PR00344">
    <property type="entry name" value="BCTRLSENSOR"/>
</dbReference>
<sequence length="455" mass="50263">MTALTDLDSKMKGFDLGALDYITKPFQDREVLARIKTHLQLSKLTKHLEKEVAEQVISLKQAKEAAEKANIAKSQFLANMSHELRTPLNAILGITEGLQDEVFGEINEKQVKACQIVESSAYHLLSLINDILDVAKIESGQINLDYSIVSVDQLCQASLTFIKQQAQKKGIQILIKLPINLPNLRVDERRICQALINLLTNAVKFTPEGGTITLEVTFPLVKQELPSSKTYLRFGIIDTGVGIAPEDIDRLFQPFVQVDSDLNRQYEGTGLGLTLVKRLVELHGGVVTISSQLGVGSCFTIDLPYEEIEVPLPDVAKKLSPSEQLMPSIQSDKLTSPLVLLAEDNEANIISISAYLHAKEYRLVVAKNGEEAIALAKSQRPNLILMDIQMPRLDGLEAIRQIRLDPSLEKVPIVALTALAMSGDRERCLEAGADEYLSKPVKLKELSLAIQKLLT</sequence>
<dbReference type="PANTHER" id="PTHR43047">
    <property type="entry name" value="TWO-COMPONENT HISTIDINE PROTEIN KINASE"/>
    <property type="match status" value="1"/>
</dbReference>
<dbReference type="SUPFAM" id="SSF47384">
    <property type="entry name" value="Homodimeric domain of signal transducing histidine kinase"/>
    <property type="match status" value="1"/>
</dbReference>
<feature type="domain" description="Response regulatory" evidence="9">
    <location>
        <begin position="1"/>
        <end position="39"/>
    </location>
</feature>
<feature type="modified residue" description="4-aspartylphosphate" evidence="7">
    <location>
        <position position="387"/>
    </location>
</feature>
<dbReference type="InterPro" id="IPR003661">
    <property type="entry name" value="HisK_dim/P_dom"/>
</dbReference>
<evidence type="ECO:0000256" key="1">
    <source>
        <dbReference type="ARBA" id="ARBA00000085"/>
    </source>
</evidence>
<comment type="caution">
    <text evidence="10">The sequence shown here is derived from an EMBL/GenBank/DDBJ whole genome shotgun (WGS) entry which is preliminary data.</text>
</comment>
<dbReference type="Pfam" id="PF00512">
    <property type="entry name" value="HisKA"/>
    <property type="match status" value="1"/>
</dbReference>
<evidence type="ECO:0000259" key="9">
    <source>
        <dbReference type="PROSITE" id="PS50110"/>
    </source>
</evidence>
<gene>
    <name evidence="10" type="ORF">HC246_14060</name>
</gene>
<protein>
    <recommendedName>
        <fullName evidence="2">histidine kinase</fullName>
        <ecNumber evidence="2">2.7.13.3</ecNumber>
    </recommendedName>
</protein>
<name>A0ABX1LSJ7_9CYAN</name>
<evidence type="ECO:0000256" key="2">
    <source>
        <dbReference type="ARBA" id="ARBA00012438"/>
    </source>
</evidence>
<keyword evidence="5" id="KW-0418">Kinase</keyword>
<dbReference type="InterPro" id="IPR011006">
    <property type="entry name" value="CheY-like_superfamily"/>
</dbReference>
<dbReference type="Pfam" id="PF02518">
    <property type="entry name" value="HATPase_c"/>
    <property type="match status" value="1"/>
</dbReference>
<dbReference type="CDD" id="cd16922">
    <property type="entry name" value="HATPase_EvgS-ArcB-TorS-like"/>
    <property type="match status" value="1"/>
</dbReference>
<dbReference type="PROSITE" id="PS50110">
    <property type="entry name" value="RESPONSE_REGULATORY"/>
    <property type="match status" value="2"/>
</dbReference>
<dbReference type="InterPro" id="IPR001789">
    <property type="entry name" value="Sig_transdc_resp-reg_receiver"/>
</dbReference>
<dbReference type="Proteomes" id="UP000738376">
    <property type="component" value="Unassembled WGS sequence"/>
</dbReference>
<dbReference type="SUPFAM" id="SSF52172">
    <property type="entry name" value="CheY-like"/>
    <property type="match status" value="2"/>
</dbReference>
<dbReference type="InterPro" id="IPR036890">
    <property type="entry name" value="HATPase_C_sf"/>
</dbReference>
<dbReference type="CDD" id="cd00082">
    <property type="entry name" value="HisKA"/>
    <property type="match status" value="1"/>
</dbReference>
<accession>A0ABX1LSJ7</accession>
<evidence type="ECO:0000256" key="5">
    <source>
        <dbReference type="ARBA" id="ARBA00022777"/>
    </source>
</evidence>
<evidence type="ECO:0000313" key="10">
    <source>
        <dbReference type="EMBL" id="NMF59105.1"/>
    </source>
</evidence>
<dbReference type="PANTHER" id="PTHR43047:SF63">
    <property type="entry name" value="HISTIDINE KINASE"/>
    <property type="match status" value="1"/>
</dbReference>
<dbReference type="EC" id="2.7.13.3" evidence="2"/>
<keyword evidence="6" id="KW-0902">Two-component regulatory system</keyword>
<dbReference type="Gene3D" id="3.40.50.2300">
    <property type="match status" value="1"/>
</dbReference>
<dbReference type="EMBL" id="JAAVJL010000001">
    <property type="protein sequence ID" value="NMF59105.1"/>
    <property type="molecule type" value="Genomic_DNA"/>
</dbReference>
<keyword evidence="3 7" id="KW-0597">Phosphoprotein</keyword>
<dbReference type="SMART" id="SM00388">
    <property type="entry name" value="HisKA"/>
    <property type="match status" value="1"/>
</dbReference>
<keyword evidence="11" id="KW-1185">Reference proteome</keyword>
<dbReference type="Pfam" id="PF00072">
    <property type="entry name" value="Response_reg"/>
    <property type="match status" value="1"/>
</dbReference>
<evidence type="ECO:0000313" key="11">
    <source>
        <dbReference type="Proteomes" id="UP000738376"/>
    </source>
</evidence>
<evidence type="ECO:0000256" key="4">
    <source>
        <dbReference type="ARBA" id="ARBA00022679"/>
    </source>
</evidence>
<evidence type="ECO:0000256" key="7">
    <source>
        <dbReference type="PROSITE-ProRule" id="PRU00169"/>
    </source>
</evidence>
<dbReference type="SUPFAM" id="SSF55874">
    <property type="entry name" value="ATPase domain of HSP90 chaperone/DNA topoisomerase II/histidine kinase"/>
    <property type="match status" value="1"/>
</dbReference>
<proteinExistence type="predicted"/>
<dbReference type="InterPro" id="IPR005467">
    <property type="entry name" value="His_kinase_dom"/>
</dbReference>
<dbReference type="PROSITE" id="PS50109">
    <property type="entry name" value="HIS_KIN"/>
    <property type="match status" value="1"/>
</dbReference>
<dbReference type="Gene3D" id="1.10.287.130">
    <property type="match status" value="1"/>
</dbReference>
<dbReference type="SMART" id="SM00448">
    <property type="entry name" value="REC"/>
    <property type="match status" value="1"/>
</dbReference>
<dbReference type="InterPro" id="IPR036097">
    <property type="entry name" value="HisK_dim/P_sf"/>
</dbReference>
<comment type="caution">
    <text evidence="7">Lacks conserved residue(s) required for the propagation of feature annotation.</text>
</comment>
<dbReference type="InterPro" id="IPR004358">
    <property type="entry name" value="Sig_transdc_His_kin-like_C"/>
</dbReference>
<dbReference type="SMART" id="SM00387">
    <property type="entry name" value="HATPase_c"/>
    <property type="match status" value="1"/>
</dbReference>
<feature type="domain" description="Histidine kinase" evidence="8">
    <location>
        <begin position="79"/>
        <end position="307"/>
    </location>
</feature>
<reference evidence="10 11" key="1">
    <citation type="submission" date="2020-03" db="EMBL/GenBank/DDBJ databases">
        <title>Draft Genome Sequence of 2-Methylisoborneol Producing Pseudanabaena yagii Strain GIHE-NHR1 Isolated from North Han River in South Korea.</title>
        <authorList>
            <person name="Jeong J."/>
        </authorList>
    </citation>
    <scope>NUCLEOTIDE SEQUENCE [LARGE SCALE GENOMIC DNA]</scope>
    <source>
        <strain evidence="10 11">GIHE-NHR1</strain>
    </source>
</reference>
<feature type="domain" description="Response regulatory" evidence="9">
    <location>
        <begin position="338"/>
        <end position="454"/>
    </location>
</feature>
<dbReference type="Gene3D" id="6.10.250.690">
    <property type="match status" value="1"/>
</dbReference>
<dbReference type="Gene3D" id="3.30.565.10">
    <property type="entry name" value="Histidine kinase-like ATPase, C-terminal domain"/>
    <property type="match status" value="1"/>
</dbReference>
<evidence type="ECO:0000256" key="6">
    <source>
        <dbReference type="ARBA" id="ARBA00023012"/>
    </source>
</evidence>
<evidence type="ECO:0000256" key="3">
    <source>
        <dbReference type="ARBA" id="ARBA00022553"/>
    </source>
</evidence>
<dbReference type="InterPro" id="IPR003594">
    <property type="entry name" value="HATPase_dom"/>
</dbReference>
<keyword evidence="4" id="KW-0808">Transferase</keyword>
<evidence type="ECO:0000259" key="8">
    <source>
        <dbReference type="PROSITE" id="PS50109"/>
    </source>
</evidence>